<dbReference type="SUPFAM" id="SSF53448">
    <property type="entry name" value="Nucleotide-diphospho-sugar transferases"/>
    <property type="match status" value="1"/>
</dbReference>
<keyword evidence="3" id="KW-0808">Transferase</keyword>
<gene>
    <name evidence="5" type="ORF">K493DRAFT_303137</name>
</gene>
<dbReference type="Gene3D" id="3.90.550.10">
    <property type="entry name" value="Spore Coat Polysaccharide Biosynthesis Protein SpsA, Chain A"/>
    <property type="match status" value="1"/>
</dbReference>
<evidence type="ECO:0000256" key="3">
    <source>
        <dbReference type="ARBA" id="ARBA00022679"/>
    </source>
</evidence>
<keyword evidence="6" id="KW-1185">Reference proteome</keyword>
<dbReference type="STRING" id="1314790.A0A1Y1Y3W6"/>
<evidence type="ECO:0000313" key="6">
    <source>
        <dbReference type="Proteomes" id="UP000193498"/>
    </source>
</evidence>
<dbReference type="InParanoid" id="A0A1Y1Y3W6"/>
<name>A0A1Y1Y3W6_9FUNG</name>
<dbReference type="GO" id="GO:0000139">
    <property type="term" value="C:Golgi membrane"/>
    <property type="evidence" value="ECO:0007669"/>
    <property type="project" value="TreeGrafter"/>
</dbReference>
<proteinExistence type="inferred from homology"/>
<dbReference type="InterPro" id="IPR008630">
    <property type="entry name" value="Glyco_trans_34"/>
</dbReference>
<keyword evidence="2" id="KW-0328">Glycosyltransferase</keyword>
<dbReference type="GO" id="GO:0016757">
    <property type="term" value="F:glycosyltransferase activity"/>
    <property type="evidence" value="ECO:0007669"/>
    <property type="project" value="UniProtKB-KW"/>
</dbReference>
<dbReference type="FunCoup" id="A0A1Y1Y3W6">
    <property type="interactions" value="172"/>
</dbReference>
<dbReference type="InterPro" id="IPR029044">
    <property type="entry name" value="Nucleotide-diphossugar_trans"/>
</dbReference>
<evidence type="ECO:0000256" key="1">
    <source>
        <dbReference type="ARBA" id="ARBA00005664"/>
    </source>
</evidence>
<evidence type="ECO:0000313" key="5">
    <source>
        <dbReference type="EMBL" id="ORX92722.1"/>
    </source>
</evidence>
<keyword evidence="4" id="KW-0472">Membrane</keyword>
<evidence type="ECO:0008006" key="7">
    <source>
        <dbReference type="Google" id="ProtNLM"/>
    </source>
</evidence>
<keyword evidence="4" id="KW-1133">Transmembrane helix</keyword>
<evidence type="ECO:0000256" key="4">
    <source>
        <dbReference type="SAM" id="Phobius"/>
    </source>
</evidence>
<dbReference type="PANTHER" id="PTHR31306:SF4">
    <property type="entry name" value="ALPHA-1,2-GALACTOSYLTRANSFERASE"/>
    <property type="match status" value="1"/>
</dbReference>
<accession>A0A1Y1Y3W6</accession>
<comment type="caution">
    <text evidence="5">The sequence shown here is derived from an EMBL/GenBank/DDBJ whole genome shotgun (WGS) entry which is preliminary data.</text>
</comment>
<sequence length="294" mass="34581">MTDVQYTKLGLTGGNPFWKKRALFVAVALVLFTLFTFLFLNTYQPQIGQADEQVIAPEQAGILPKLKPSEIALVMAYDSKESYYLPRSRDNKEEYAKYHGYRFLQDGVYDKSRGAAWGKILSLRKFMKMYPSIKWFWWIDVDTVLMDYSVPLEDRVLANLTKPENANKDLIIAYDINGFNAGSFFIRNTEWSLEFLRLIYEPKYKTRFGYAEQGTMQHLFETRPDVAEHFYFVPQNLINAFPDNGSYRDEDEVYSYREGNLLIHFAGCWVNGQERCQQLFEEYWNRRIPVPNED</sequence>
<dbReference type="OrthoDB" id="205108at2759"/>
<dbReference type="AlphaFoldDB" id="A0A1Y1Y3W6"/>
<comment type="similarity">
    <text evidence="1">Belongs to the glycosyltransferase 34 family.</text>
</comment>
<dbReference type="Pfam" id="PF05637">
    <property type="entry name" value="Glyco_transf_34"/>
    <property type="match status" value="2"/>
</dbReference>
<evidence type="ECO:0000256" key="2">
    <source>
        <dbReference type="ARBA" id="ARBA00022676"/>
    </source>
</evidence>
<dbReference type="EMBL" id="MCFE01000262">
    <property type="protein sequence ID" value="ORX92722.1"/>
    <property type="molecule type" value="Genomic_DNA"/>
</dbReference>
<organism evidence="5 6">
    <name type="scientific">Basidiobolus meristosporus CBS 931.73</name>
    <dbReference type="NCBI Taxonomy" id="1314790"/>
    <lineage>
        <taxon>Eukaryota</taxon>
        <taxon>Fungi</taxon>
        <taxon>Fungi incertae sedis</taxon>
        <taxon>Zoopagomycota</taxon>
        <taxon>Entomophthoromycotina</taxon>
        <taxon>Basidiobolomycetes</taxon>
        <taxon>Basidiobolales</taxon>
        <taxon>Basidiobolaceae</taxon>
        <taxon>Basidiobolus</taxon>
    </lineage>
</organism>
<feature type="transmembrane region" description="Helical" evidence="4">
    <location>
        <begin position="21"/>
        <end position="40"/>
    </location>
</feature>
<keyword evidence="4" id="KW-0812">Transmembrane</keyword>
<reference evidence="5 6" key="1">
    <citation type="submission" date="2016-07" db="EMBL/GenBank/DDBJ databases">
        <title>Pervasive Adenine N6-methylation of Active Genes in Fungi.</title>
        <authorList>
            <consortium name="DOE Joint Genome Institute"/>
            <person name="Mondo S.J."/>
            <person name="Dannebaum R.O."/>
            <person name="Kuo R.C."/>
            <person name="Labutti K."/>
            <person name="Haridas S."/>
            <person name="Kuo A."/>
            <person name="Salamov A."/>
            <person name="Ahrendt S.R."/>
            <person name="Lipzen A."/>
            <person name="Sullivan W."/>
            <person name="Andreopoulos W.B."/>
            <person name="Clum A."/>
            <person name="Lindquist E."/>
            <person name="Daum C."/>
            <person name="Ramamoorthy G.K."/>
            <person name="Gryganskyi A."/>
            <person name="Culley D."/>
            <person name="Magnuson J.K."/>
            <person name="James T.Y."/>
            <person name="O'Malley M.A."/>
            <person name="Stajich J.E."/>
            <person name="Spatafora J.W."/>
            <person name="Visel A."/>
            <person name="Grigoriev I.V."/>
        </authorList>
    </citation>
    <scope>NUCLEOTIDE SEQUENCE [LARGE SCALE GENOMIC DNA]</scope>
    <source>
        <strain evidence="5 6">CBS 931.73</strain>
    </source>
</reference>
<dbReference type="GO" id="GO:0006487">
    <property type="term" value="P:protein N-linked glycosylation"/>
    <property type="evidence" value="ECO:0007669"/>
    <property type="project" value="TreeGrafter"/>
</dbReference>
<dbReference type="Proteomes" id="UP000193498">
    <property type="component" value="Unassembled WGS sequence"/>
</dbReference>
<protein>
    <recommendedName>
        <fullName evidence="7">Galactosyl transferase</fullName>
    </recommendedName>
</protein>
<dbReference type="PANTHER" id="PTHR31306">
    <property type="entry name" value="ALPHA-1,6-MANNOSYLTRANSFERASE MNN11-RELATED"/>
    <property type="match status" value="1"/>
</dbReference>